<feature type="signal peptide" evidence="1">
    <location>
        <begin position="1"/>
        <end position="25"/>
    </location>
</feature>
<dbReference type="Proteomes" id="UP000055060">
    <property type="component" value="Unassembled WGS sequence"/>
</dbReference>
<accession>A0A0S7BHC8</accession>
<evidence type="ECO:0008006" key="4">
    <source>
        <dbReference type="Google" id="ProtNLM"/>
    </source>
</evidence>
<evidence type="ECO:0000313" key="3">
    <source>
        <dbReference type="Proteomes" id="UP000055060"/>
    </source>
</evidence>
<protein>
    <recommendedName>
        <fullName evidence="4">Mannosyl-glycoprotein endo-beta-N-acetylglucosamidase-like domain-containing protein</fullName>
    </recommendedName>
</protein>
<dbReference type="Gene3D" id="1.10.530.10">
    <property type="match status" value="1"/>
</dbReference>
<sequence length="313" mass="33728">MMRSYLLPLLSILFLCAASPLPVDTGLPCVESYGAAPDQTPDWLRVNIELSDLATQNRYDLLAGHLLQSGFVDGSVCPAGGIYMNGSPNGCGVEAAYPEMLRWQNQYDQAILASAATSNVPPYLLKGMIAAESQFWPTGDWMKGEIGLGQMTTSGADLLLSYRPNTYQQVCAQVLGEEACGKAYAALTDDYRAMLRGWVLGSLDVTCPSCKGGIDASKGTQAVELLAETLAASCSQSARVIRIATGKPPASLMSYEDFWRFTLANYHSGSGCMYQALRRSENPTTWPAIASGLPQGCYSGQTYVRRIEENIAP</sequence>
<organism evidence="2">
    <name type="scientific">Longilinea arvoryzae</name>
    <dbReference type="NCBI Taxonomy" id="360412"/>
    <lineage>
        <taxon>Bacteria</taxon>
        <taxon>Bacillati</taxon>
        <taxon>Chloroflexota</taxon>
        <taxon>Anaerolineae</taxon>
        <taxon>Anaerolineales</taxon>
        <taxon>Anaerolineaceae</taxon>
        <taxon>Longilinea</taxon>
    </lineage>
</organism>
<keyword evidence="1" id="KW-0732">Signal</keyword>
<evidence type="ECO:0000256" key="1">
    <source>
        <dbReference type="SAM" id="SignalP"/>
    </source>
</evidence>
<dbReference type="SUPFAM" id="SSF53955">
    <property type="entry name" value="Lysozyme-like"/>
    <property type="match status" value="1"/>
</dbReference>
<evidence type="ECO:0000313" key="2">
    <source>
        <dbReference type="EMBL" id="GAP13217.1"/>
    </source>
</evidence>
<keyword evidence="3" id="KW-1185">Reference proteome</keyword>
<feature type="chain" id="PRO_5006632943" description="Mannosyl-glycoprotein endo-beta-N-acetylglucosamidase-like domain-containing protein" evidence="1">
    <location>
        <begin position="26"/>
        <end position="313"/>
    </location>
</feature>
<dbReference type="AlphaFoldDB" id="A0A0S7BHC8"/>
<reference evidence="2" key="1">
    <citation type="submission" date="2015-07" db="EMBL/GenBank/DDBJ databases">
        <title>Draft Genome Sequences of Anaerolinea thermolimosa IMO-1, Bellilinea caldifistulae GOMI-1, Leptolinea tardivitalis YMTK-2, Levilinea saccharolytica KIBI-1,Longilinea arvoryzae KOME-1, Previously Described as Members of the Anaerolineaceae (Chloroflexi).</title>
        <authorList>
            <person name="Sekiguchi Y."/>
            <person name="Ohashi A."/>
            <person name="Matsuura N."/>
            <person name="Tourlousse M.D."/>
        </authorList>
    </citation>
    <scope>NUCLEOTIDE SEQUENCE [LARGE SCALE GENOMIC DNA]</scope>
    <source>
        <strain evidence="2">KOME-1</strain>
    </source>
</reference>
<dbReference type="InterPro" id="IPR023346">
    <property type="entry name" value="Lysozyme-like_dom_sf"/>
</dbReference>
<name>A0A0S7BHC8_9CHLR</name>
<proteinExistence type="predicted"/>
<dbReference type="STRING" id="360412.LARV_00968"/>
<dbReference type="EMBL" id="DF967972">
    <property type="protein sequence ID" value="GAP13217.1"/>
    <property type="molecule type" value="Genomic_DNA"/>
</dbReference>
<gene>
    <name evidence="2" type="ORF">LARV_00968</name>
</gene>